<sequence>MYRKTLKTLFLSVFIVGVGFTLFPFMKSLEPNISQISKLPYVDVSGMKSGETKVFTFQYAKIIITKEVGTTEKYTALSIPFQNGEYFLPEFDWSRPALGCESFIQKDGYYCLDINEYGFLWFDFMRWDLKGKYIGDSSKFGVIPDIKSIEFEQMPDQLLLLEM</sequence>
<gene>
    <name evidence="2" type="ORF">FE810_15585</name>
</gene>
<evidence type="ECO:0000313" key="3">
    <source>
        <dbReference type="Proteomes" id="UP000307790"/>
    </source>
</evidence>
<feature type="transmembrane region" description="Helical" evidence="1">
    <location>
        <begin position="9"/>
        <end position="26"/>
    </location>
</feature>
<dbReference type="Proteomes" id="UP000307790">
    <property type="component" value="Unassembled WGS sequence"/>
</dbReference>
<protein>
    <submittedName>
        <fullName evidence="2">Uncharacterized protein</fullName>
    </submittedName>
</protein>
<name>A0A5R9ICJ7_9GAMM</name>
<keyword evidence="1" id="KW-0812">Transmembrane</keyword>
<evidence type="ECO:0000256" key="1">
    <source>
        <dbReference type="SAM" id="Phobius"/>
    </source>
</evidence>
<keyword evidence="1" id="KW-1133">Transmembrane helix</keyword>
<dbReference type="EMBL" id="VCBC01000019">
    <property type="protein sequence ID" value="TLU61093.1"/>
    <property type="molecule type" value="Genomic_DNA"/>
</dbReference>
<accession>A0A5R9ICJ7</accession>
<keyword evidence="3" id="KW-1185">Reference proteome</keyword>
<dbReference type="AlphaFoldDB" id="A0A5R9ICJ7"/>
<proteinExistence type="predicted"/>
<evidence type="ECO:0000313" key="2">
    <source>
        <dbReference type="EMBL" id="TLU61093.1"/>
    </source>
</evidence>
<comment type="caution">
    <text evidence="2">The sequence shown here is derived from an EMBL/GenBank/DDBJ whole genome shotgun (WGS) entry which is preliminary data.</text>
</comment>
<reference evidence="2 3" key="1">
    <citation type="submission" date="2019-05" db="EMBL/GenBank/DDBJ databases">
        <title>Genome sequences of Thalassotalea litorea 1K03283.</title>
        <authorList>
            <person name="Zhang D."/>
        </authorList>
    </citation>
    <scope>NUCLEOTIDE SEQUENCE [LARGE SCALE GENOMIC DNA]</scope>
    <source>
        <strain evidence="2 3">MCCC 1K03283</strain>
    </source>
</reference>
<dbReference type="RefSeq" id="WP_138321346.1">
    <property type="nucleotide sequence ID" value="NZ_VCBC01000019.1"/>
</dbReference>
<organism evidence="2 3">
    <name type="scientific">Thalassotalea litorea</name>
    <dbReference type="NCBI Taxonomy" id="2020715"/>
    <lineage>
        <taxon>Bacteria</taxon>
        <taxon>Pseudomonadati</taxon>
        <taxon>Pseudomonadota</taxon>
        <taxon>Gammaproteobacteria</taxon>
        <taxon>Alteromonadales</taxon>
        <taxon>Colwelliaceae</taxon>
        <taxon>Thalassotalea</taxon>
    </lineage>
</organism>
<keyword evidence="1" id="KW-0472">Membrane</keyword>